<organism evidence="10">
    <name type="scientific">Candidatus Methanophaga sp. ANME-1 ERB7</name>
    <dbReference type="NCBI Taxonomy" id="2759913"/>
    <lineage>
        <taxon>Archaea</taxon>
        <taxon>Methanobacteriati</taxon>
        <taxon>Methanobacteriota</taxon>
        <taxon>Stenosarchaea group</taxon>
        <taxon>Methanomicrobia</taxon>
        <taxon>Candidatus Methanophagales</taxon>
        <taxon>Candidatus Methanophagaceae</taxon>
        <taxon>Candidatus Methanophaga</taxon>
    </lineage>
</organism>
<feature type="transmembrane region" description="Helical" evidence="9">
    <location>
        <begin position="98"/>
        <end position="117"/>
    </location>
</feature>
<keyword evidence="6 9" id="KW-1133">Transmembrane helix</keyword>
<comment type="subcellular location">
    <subcellularLocation>
        <location evidence="1">Cell membrane</location>
        <topology evidence="1">Multi-pass membrane protein</topology>
    </subcellularLocation>
</comment>
<feature type="transmembrane region" description="Helical" evidence="9">
    <location>
        <begin position="228"/>
        <end position="249"/>
    </location>
</feature>
<keyword evidence="7 9" id="KW-0472">Membrane</keyword>
<reference evidence="10" key="1">
    <citation type="submission" date="2020-06" db="EMBL/GenBank/DDBJ databases">
        <title>Unique genomic features of the anaerobic methanotrophic archaea.</title>
        <authorList>
            <person name="Chadwick G.L."/>
            <person name="Skennerton C.T."/>
            <person name="Laso-Perez R."/>
            <person name="Leu A.O."/>
            <person name="Speth D.R."/>
            <person name="Yu H."/>
            <person name="Morgan-Lang C."/>
            <person name="Hatzenpichler R."/>
            <person name="Goudeau D."/>
            <person name="Malmstrom R."/>
            <person name="Brazelton W.J."/>
            <person name="Woyke T."/>
            <person name="Hallam S.J."/>
            <person name="Tyson G.W."/>
            <person name="Wegener G."/>
            <person name="Boetius A."/>
            <person name="Orphan V."/>
        </authorList>
    </citation>
    <scope>NUCLEOTIDE SEQUENCE</scope>
</reference>
<feature type="transmembrane region" description="Helical" evidence="9">
    <location>
        <begin position="193"/>
        <end position="216"/>
    </location>
</feature>
<dbReference type="PANTHER" id="PTHR11795">
    <property type="entry name" value="BRANCHED-CHAIN AMINO ACID TRANSPORT SYSTEM PERMEASE PROTEIN LIVH"/>
    <property type="match status" value="1"/>
</dbReference>
<name>A0A7G9ZBU3_9EURY</name>
<comment type="similarity">
    <text evidence="8">Belongs to the binding-protein-dependent transport system permease family. LivHM subfamily.</text>
</comment>
<keyword evidence="5" id="KW-0029">Amino-acid transport</keyword>
<dbReference type="GO" id="GO:0005886">
    <property type="term" value="C:plasma membrane"/>
    <property type="evidence" value="ECO:0007669"/>
    <property type="project" value="UniProtKB-SubCell"/>
</dbReference>
<dbReference type="CDD" id="cd06582">
    <property type="entry name" value="TM_PBP1_LivH_like"/>
    <property type="match status" value="1"/>
</dbReference>
<proteinExistence type="inferred from homology"/>
<gene>
    <name evidence="10" type="ORF">GBAFDLPJ_00021</name>
</gene>
<evidence type="ECO:0000256" key="9">
    <source>
        <dbReference type="SAM" id="Phobius"/>
    </source>
</evidence>
<feature type="transmembrane region" description="Helical" evidence="9">
    <location>
        <begin position="6"/>
        <end position="31"/>
    </location>
</feature>
<evidence type="ECO:0000256" key="4">
    <source>
        <dbReference type="ARBA" id="ARBA00022692"/>
    </source>
</evidence>
<evidence type="ECO:0008006" key="11">
    <source>
        <dbReference type="Google" id="ProtNLM"/>
    </source>
</evidence>
<sequence>MDIGVFIQILVWGIYAGCIYILLAIGLNLIFGVMKVVNFAHGELLMLGAYATFWIYTFSGLNPYLVIPLAMIILAILGVFIERLCFRPIMGTGKLNEIFLSLGLIYLFQNLAALFWTTDSRSIHSPYSDVSITIGSINLPVDYIIIIVITAICLIALQLFMKKATLGRAMRATSQNREAATLMGINVERMDMLSFALGAAFAATAGSLCLITGQMVNPYVGSIPAIEAFAVVIIGGLGSIPGAIIAGLTLGIAENIVPLFLQSSVGLLGLEMSFSAWKDTIAFIILIIVLVIRPTGIFGEKEE</sequence>
<feature type="transmembrane region" description="Helical" evidence="9">
    <location>
        <begin position="280"/>
        <end position="299"/>
    </location>
</feature>
<keyword evidence="4 9" id="KW-0812">Transmembrane</keyword>
<evidence type="ECO:0000256" key="2">
    <source>
        <dbReference type="ARBA" id="ARBA00022448"/>
    </source>
</evidence>
<dbReference type="Pfam" id="PF02653">
    <property type="entry name" value="BPD_transp_2"/>
    <property type="match status" value="1"/>
</dbReference>
<protein>
    <recommendedName>
        <fullName evidence="11">Branched-chain amino acid ABC transporter permease</fullName>
    </recommendedName>
</protein>
<dbReference type="AlphaFoldDB" id="A0A7G9ZBU3"/>
<dbReference type="GO" id="GO:0022857">
    <property type="term" value="F:transmembrane transporter activity"/>
    <property type="evidence" value="ECO:0007669"/>
    <property type="project" value="InterPro"/>
</dbReference>
<evidence type="ECO:0000256" key="3">
    <source>
        <dbReference type="ARBA" id="ARBA00022475"/>
    </source>
</evidence>
<evidence type="ECO:0000256" key="7">
    <source>
        <dbReference type="ARBA" id="ARBA00023136"/>
    </source>
</evidence>
<evidence type="ECO:0000256" key="5">
    <source>
        <dbReference type="ARBA" id="ARBA00022970"/>
    </source>
</evidence>
<dbReference type="InterPro" id="IPR001851">
    <property type="entry name" value="ABC_transp_permease"/>
</dbReference>
<feature type="transmembrane region" description="Helical" evidence="9">
    <location>
        <begin position="137"/>
        <end position="161"/>
    </location>
</feature>
<dbReference type="PANTHER" id="PTHR11795:SF445">
    <property type="entry name" value="AMINO ACID ABC TRANSPORTER PERMEASE PROTEIN"/>
    <property type="match status" value="1"/>
</dbReference>
<dbReference type="EMBL" id="MT631700">
    <property type="protein sequence ID" value="QNO57727.1"/>
    <property type="molecule type" value="Genomic_DNA"/>
</dbReference>
<evidence type="ECO:0000256" key="1">
    <source>
        <dbReference type="ARBA" id="ARBA00004651"/>
    </source>
</evidence>
<dbReference type="InterPro" id="IPR052157">
    <property type="entry name" value="BCAA_transport_permease"/>
</dbReference>
<evidence type="ECO:0000313" key="10">
    <source>
        <dbReference type="EMBL" id="QNO57727.1"/>
    </source>
</evidence>
<accession>A0A7G9ZBU3</accession>
<keyword evidence="3" id="KW-1003">Cell membrane</keyword>
<evidence type="ECO:0000256" key="6">
    <source>
        <dbReference type="ARBA" id="ARBA00022989"/>
    </source>
</evidence>
<evidence type="ECO:0000256" key="8">
    <source>
        <dbReference type="ARBA" id="ARBA00037998"/>
    </source>
</evidence>
<dbReference type="GO" id="GO:0006865">
    <property type="term" value="P:amino acid transport"/>
    <property type="evidence" value="ECO:0007669"/>
    <property type="project" value="UniProtKB-KW"/>
</dbReference>
<keyword evidence="2" id="KW-0813">Transport</keyword>
<feature type="transmembrane region" description="Helical" evidence="9">
    <location>
        <begin position="38"/>
        <end position="58"/>
    </location>
</feature>
<feature type="transmembrane region" description="Helical" evidence="9">
    <location>
        <begin position="64"/>
        <end position="86"/>
    </location>
</feature>